<dbReference type="Gene3D" id="3.30.1360.180">
    <property type="match status" value="1"/>
</dbReference>
<protein>
    <submittedName>
        <fullName evidence="4">Alkaline phosphatase family protein</fullName>
    </submittedName>
</protein>
<reference evidence="2 3" key="2">
    <citation type="submission" date="2018-11" db="EMBL/GenBank/DDBJ databases">
        <authorList>
            <consortium name="Pathogen Informatics"/>
        </authorList>
    </citation>
    <scope>NUCLEOTIDE SEQUENCE [LARGE SCALE GENOMIC DNA]</scope>
    <source>
        <strain evidence="2 3">Egypt</strain>
    </source>
</reference>
<dbReference type="InterPro" id="IPR002591">
    <property type="entry name" value="Phosphodiest/P_Trfase"/>
</dbReference>
<sequence length="342" mass="38831">MSEENSNTPYQRMDVSELTIKRRRIRLLGLVNVALCVILVLIGIILIGTLVPRLWYHHRVRPYPANPCSEPFSYCPILLISMDGFRHDYLELVRARYGPDALPNFARFQAGGVRAMRSINAYPTITMPNHQTLITGLYPEIHGVVANSLRDSKWPDVVFEMNNQTSLNEAPWLVDWPEPIWVSLQRKGRLTGSLLWPLTDGPVHGDLPFMQVSQFTLIDQAETRYAYTKRVSDLLWWLDNPRFRLDLILAYFDEPDETGHAYGPESVEVAERVVELDGILGRLMDGLAAKGLTDQVDIILTADHGMTAIDRSKLIPLDNFVDPSLYTYTQLSTTGFLYPNTG</sequence>
<dbReference type="EMBL" id="UZAN01048443">
    <property type="protein sequence ID" value="VDP86442.1"/>
    <property type="molecule type" value="Genomic_DNA"/>
</dbReference>
<feature type="transmembrane region" description="Helical" evidence="1">
    <location>
        <begin position="27"/>
        <end position="51"/>
    </location>
</feature>
<organism evidence="4">
    <name type="scientific">Echinostoma caproni</name>
    <dbReference type="NCBI Taxonomy" id="27848"/>
    <lineage>
        <taxon>Eukaryota</taxon>
        <taxon>Metazoa</taxon>
        <taxon>Spiralia</taxon>
        <taxon>Lophotrochozoa</taxon>
        <taxon>Platyhelminthes</taxon>
        <taxon>Trematoda</taxon>
        <taxon>Digenea</taxon>
        <taxon>Plagiorchiida</taxon>
        <taxon>Echinostomata</taxon>
        <taxon>Echinostomatoidea</taxon>
        <taxon>Echinostomatidae</taxon>
        <taxon>Echinostoma</taxon>
    </lineage>
</organism>
<keyword evidence="1" id="KW-0812">Transmembrane</keyword>
<dbReference type="AlphaFoldDB" id="A0A183ASZ1"/>
<dbReference type="SUPFAM" id="SSF53649">
    <property type="entry name" value="Alkaline phosphatase-like"/>
    <property type="match status" value="1"/>
</dbReference>
<dbReference type="GO" id="GO:0016787">
    <property type="term" value="F:hydrolase activity"/>
    <property type="evidence" value="ECO:0007669"/>
    <property type="project" value="UniProtKB-ARBA"/>
</dbReference>
<dbReference type="InterPro" id="IPR017850">
    <property type="entry name" value="Alkaline_phosphatase_core_sf"/>
</dbReference>
<proteinExistence type="predicted"/>
<evidence type="ECO:0000313" key="4">
    <source>
        <dbReference type="WBParaSite" id="ECPE_0001010801-mRNA-1"/>
    </source>
</evidence>
<evidence type="ECO:0000313" key="2">
    <source>
        <dbReference type="EMBL" id="VDP86442.1"/>
    </source>
</evidence>
<keyword evidence="3" id="KW-1185">Reference proteome</keyword>
<evidence type="ECO:0000313" key="3">
    <source>
        <dbReference type="Proteomes" id="UP000272942"/>
    </source>
</evidence>
<dbReference type="Proteomes" id="UP000272942">
    <property type="component" value="Unassembled WGS sequence"/>
</dbReference>
<dbReference type="PANTHER" id="PTHR10151:SF120">
    <property type="entry name" value="BIS(5'-ADENOSYL)-TRIPHOSPHATASE"/>
    <property type="match status" value="1"/>
</dbReference>
<evidence type="ECO:0000256" key="1">
    <source>
        <dbReference type="SAM" id="Phobius"/>
    </source>
</evidence>
<name>A0A183ASZ1_9TREM</name>
<dbReference type="Pfam" id="PF01663">
    <property type="entry name" value="Phosphodiest"/>
    <property type="match status" value="1"/>
</dbReference>
<dbReference type="WBParaSite" id="ECPE_0001010801-mRNA-1">
    <property type="protein sequence ID" value="ECPE_0001010801-mRNA-1"/>
    <property type="gene ID" value="ECPE_0001010801"/>
</dbReference>
<keyword evidence="1" id="KW-1133">Transmembrane helix</keyword>
<dbReference type="PANTHER" id="PTHR10151">
    <property type="entry name" value="ECTONUCLEOTIDE PYROPHOSPHATASE/PHOSPHODIESTERASE"/>
    <property type="match status" value="1"/>
</dbReference>
<gene>
    <name evidence="2" type="ORF">ECPE_LOCUS10076</name>
</gene>
<reference evidence="4" key="1">
    <citation type="submission" date="2016-06" db="UniProtKB">
        <authorList>
            <consortium name="WormBaseParasite"/>
        </authorList>
    </citation>
    <scope>IDENTIFICATION</scope>
</reference>
<keyword evidence="1" id="KW-0472">Membrane</keyword>
<dbReference type="OrthoDB" id="415411at2759"/>
<dbReference type="Gene3D" id="3.40.720.10">
    <property type="entry name" value="Alkaline Phosphatase, subunit A"/>
    <property type="match status" value="1"/>
</dbReference>
<accession>A0A183ASZ1</accession>
<dbReference type="CDD" id="cd16018">
    <property type="entry name" value="Enpp"/>
    <property type="match status" value="1"/>
</dbReference>